<evidence type="ECO:0000256" key="4">
    <source>
        <dbReference type="ARBA" id="ARBA00023136"/>
    </source>
</evidence>
<keyword evidence="4 5" id="KW-0472">Membrane</keyword>
<keyword evidence="2 5" id="KW-0812">Transmembrane</keyword>
<organism evidence="6 7">
    <name type="scientific">Evansella caseinilytica</name>
    <dbReference type="NCBI Taxonomy" id="1503961"/>
    <lineage>
        <taxon>Bacteria</taxon>
        <taxon>Bacillati</taxon>
        <taxon>Bacillota</taxon>
        <taxon>Bacilli</taxon>
        <taxon>Bacillales</taxon>
        <taxon>Bacillaceae</taxon>
        <taxon>Evansella</taxon>
    </lineage>
</organism>
<gene>
    <name evidence="6" type="ORF">SAMN05421736_10534</name>
</gene>
<feature type="transmembrane region" description="Helical" evidence="5">
    <location>
        <begin position="7"/>
        <end position="27"/>
    </location>
</feature>
<name>A0A1H3PFQ5_9BACI</name>
<dbReference type="AlphaFoldDB" id="A0A1H3PFQ5"/>
<dbReference type="PANTHER" id="PTHR39157:SF1">
    <property type="entry name" value="DOXX FAMILY PROTEIN"/>
    <property type="match status" value="1"/>
</dbReference>
<accession>A0A1H3PFQ5</accession>
<protein>
    <submittedName>
        <fullName evidence="6">Thiosulfate dehydrogenase [quinone] large subunit</fullName>
    </submittedName>
</protein>
<proteinExistence type="predicted"/>
<keyword evidence="3 5" id="KW-1133">Transmembrane helix</keyword>
<dbReference type="EMBL" id="FNPI01000005">
    <property type="protein sequence ID" value="SDY99920.1"/>
    <property type="molecule type" value="Genomic_DNA"/>
</dbReference>
<dbReference type="Proteomes" id="UP000198935">
    <property type="component" value="Unassembled WGS sequence"/>
</dbReference>
<evidence type="ECO:0000256" key="5">
    <source>
        <dbReference type="SAM" id="Phobius"/>
    </source>
</evidence>
<keyword evidence="7" id="KW-1185">Reference proteome</keyword>
<feature type="transmembrane region" description="Helical" evidence="5">
    <location>
        <begin position="110"/>
        <end position="130"/>
    </location>
</feature>
<dbReference type="STRING" id="1503961.SAMN05421736_10534"/>
<dbReference type="PANTHER" id="PTHR39157">
    <property type="entry name" value="INTEGRAL MEMBRANE PROTEIN-RELATED"/>
    <property type="match status" value="1"/>
</dbReference>
<evidence type="ECO:0000256" key="3">
    <source>
        <dbReference type="ARBA" id="ARBA00022989"/>
    </source>
</evidence>
<sequence>MTRSLDLSQYALIFTILYSLGGMKMFMNFLRNNQIAAGILTILRVYLGWKWMTAGWGKITGERFDASGYLNGVVANETVAEYYPTYHAFIENFALPNSGTFSFMVAWGEFLVGLGLILGVLTTAAAFFGIMMNFAFMFAGTISTNPWMVLLTIFILAAGYNAGKFGGDRWVVPFIREKLFKKKAGAETAQV</sequence>
<dbReference type="InterPro" id="IPR032808">
    <property type="entry name" value="DoxX"/>
</dbReference>
<dbReference type="Pfam" id="PF07681">
    <property type="entry name" value="DoxX"/>
    <property type="match status" value="1"/>
</dbReference>
<evidence type="ECO:0000313" key="7">
    <source>
        <dbReference type="Proteomes" id="UP000198935"/>
    </source>
</evidence>
<evidence type="ECO:0000313" key="6">
    <source>
        <dbReference type="EMBL" id="SDY99920.1"/>
    </source>
</evidence>
<feature type="transmembrane region" description="Helical" evidence="5">
    <location>
        <begin position="136"/>
        <end position="160"/>
    </location>
</feature>
<comment type="subcellular location">
    <subcellularLocation>
        <location evidence="1">Membrane</location>
        <topology evidence="1">Multi-pass membrane protein</topology>
    </subcellularLocation>
</comment>
<dbReference type="GO" id="GO:0016020">
    <property type="term" value="C:membrane"/>
    <property type="evidence" value="ECO:0007669"/>
    <property type="project" value="UniProtKB-SubCell"/>
</dbReference>
<evidence type="ECO:0000256" key="2">
    <source>
        <dbReference type="ARBA" id="ARBA00022692"/>
    </source>
</evidence>
<evidence type="ECO:0000256" key="1">
    <source>
        <dbReference type="ARBA" id="ARBA00004141"/>
    </source>
</evidence>
<reference evidence="7" key="1">
    <citation type="submission" date="2016-10" db="EMBL/GenBank/DDBJ databases">
        <authorList>
            <person name="Varghese N."/>
            <person name="Submissions S."/>
        </authorList>
    </citation>
    <scope>NUCLEOTIDE SEQUENCE [LARGE SCALE GENOMIC DNA]</scope>
    <source>
        <strain evidence="7">SP</strain>
    </source>
</reference>